<dbReference type="InterPro" id="IPR017900">
    <property type="entry name" value="4Fe4S_Fe_S_CS"/>
</dbReference>
<keyword evidence="8" id="KW-0997">Cell inner membrane</keyword>
<gene>
    <name evidence="8" type="primary">rnfC</name>
    <name evidence="10" type="ordered locus">Amico_0105</name>
</gene>
<dbReference type="EC" id="7.-.-.-" evidence="8"/>
<dbReference type="HAMAP" id="MF_00461">
    <property type="entry name" value="RsxC_RnfC"/>
    <property type="match status" value="1"/>
</dbReference>
<feature type="binding site" evidence="8">
    <location>
        <position position="369"/>
    </location>
    <ligand>
        <name>[4Fe-4S] cluster</name>
        <dbReference type="ChEBI" id="CHEBI:49883"/>
        <label>1</label>
    </ligand>
</feature>
<feature type="binding site" evidence="8">
    <location>
        <position position="411"/>
    </location>
    <ligand>
        <name>[4Fe-4S] cluster</name>
        <dbReference type="ChEBI" id="CHEBI:49883"/>
        <label>2</label>
    </ligand>
</feature>
<reference evidence="10 11" key="1">
    <citation type="journal article" date="2010" name="Stand. Genomic Sci.">
        <title>Complete genome sequence of Aminobacterium colombiense type strain (ALA-1).</title>
        <authorList>
            <person name="Chertkov O."/>
            <person name="Sikorski J."/>
            <person name="Brambilla E."/>
            <person name="Lapidus A."/>
            <person name="Copeland A."/>
            <person name="Glavina Del Rio T."/>
            <person name="Nolan M."/>
            <person name="Lucas S."/>
            <person name="Tice H."/>
            <person name="Cheng J.F."/>
            <person name="Han C."/>
            <person name="Detter J.C."/>
            <person name="Bruce D."/>
            <person name="Tapia R."/>
            <person name="Goodwin L."/>
            <person name="Pitluck S."/>
            <person name="Liolios K."/>
            <person name="Ivanova N."/>
            <person name="Mavromatis K."/>
            <person name="Ovchinnikova G."/>
            <person name="Pati A."/>
            <person name="Chen A."/>
            <person name="Palaniappan K."/>
            <person name="Land M."/>
            <person name="Hauser L."/>
            <person name="Chang Y.J."/>
            <person name="Jeffries C.D."/>
            <person name="Spring S."/>
            <person name="Rohde M."/>
            <person name="Goker M."/>
            <person name="Bristow J."/>
            <person name="Eisen J.A."/>
            <person name="Markowitz V."/>
            <person name="Hugenholtz P."/>
            <person name="Kyrpides N.C."/>
            <person name="Klenk H.P."/>
        </authorList>
    </citation>
    <scope>NUCLEOTIDE SEQUENCE [LARGE SCALE GENOMIC DNA]</scope>
    <source>
        <strain evidence="11">DSM 12261 / ALA-1</strain>
    </source>
</reference>
<organism evidence="10 11">
    <name type="scientific">Aminobacterium colombiense (strain DSM 12261 / ALA-1)</name>
    <dbReference type="NCBI Taxonomy" id="572547"/>
    <lineage>
        <taxon>Bacteria</taxon>
        <taxon>Thermotogati</taxon>
        <taxon>Synergistota</taxon>
        <taxon>Synergistia</taxon>
        <taxon>Synergistales</taxon>
        <taxon>Aminobacteriaceae</taxon>
        <taxon>Aminobacterium</taxon>
    </lineage>
</organism>
<keyword evidence="1 8" id="KW-0813">Transport</keyword>
<keyword evidence="8" id="KW-0472">Membrane</keyword>
<keyword evidence="4 8" id="KW-0677">Repeat</keyword>
<dbReference type="AlphaFoldDB" id="D5ECH1"/>
<evidence type="ECO:0000313" key="11">
    <source>
        <dbReference type="Proteomes" id="UP000002366"/>
    </source>
</evidence>
<dbReference type="Gene3D" id="3.40.50.11540">
    <property type="entry name" value="NADH-ubiquinone oxidoreductase 51kDa subunit"/>
    <property type="match status" value="1"/>
</dbReference>
<dbReference type="PROSITE" id="PS00198">
    <property type="entry name" value="4FE4S_FER_1"/>
    <property type="match status" value="2"/>
</dbReference>
<comment type="subcellular location">
    <subcellularLocation>
        <location evidence="8">Cell inner membrane</location>
        <topology evidence="8">Peripheral membrane protein</topology>
    </subcellularLocation>
</comment>
<dbReference type="InterPro" id="IPR010208">
    <property type="entry name" value="Ion_transpt_RnfC/RsxC"/>
</dbReference>
<dbReference type="InterPro" id="IPR037225">
    <property type="entry name" value="Nuo51_FMN-bd_sf"/>
</dbReference>
<evidence type="ECO:0000259" key="9">
    <source>
        <dbReference type="PROSITE" id="PS51379"/>
    </source>
</evidence>
<feature type="binding site" evidence="8">
    <location>
        <position position="408"/>
    </location>
    <ligand>
        <name>[4Fe-4S] cluster</name>
        <dbReference type="ChEBI" id="CHEBI:49883"/>
        <label>2</label>
    </ligand>
</feature>
<keyword evidence="11" id="KW-1185">Reference proteome</keyword>
<comment type="cofactor">
    <cofactor evidence="8">
        <name>[4Fe-4S] cluster</name>
        <dbReference type="ChEBI" id="CHEBI:49883"/>
    </cofactor>
    <text evidence="8">Binds 2 [4Fe-4S] clusters per subunit.</text>
</comment>
<dbReference type="InterPro" id="IPR019554">
    <property type="entry name" value="Soluble_ligand-bd"/>
</dbReference>
<dbReference type="GO" id="GO:0022900">
    <property type="term" value="P:electron transport chain"/>
    <property type="evidence" value="ECO:0007669"/>
    <property type="project" value="UniProtKB-UniRule"/>
</dbReference>
<feature type="binding site" evidence="8">
    <location>
        <position position="405"/>
    </location>
    <ligand>
        <name>[4Fe-4S] cluster</name>
        <dbReference type="ChEBI" id="CHEBI:49883"/>
        <label>2</label>
    </ligand>
</feature>
<dbReference type="eggNOG" id="COG4656">
    <property type="taxonomic scope" value="Bacteria"/>
</dbReference>
<dbReference type="Pfam" id="PF10531">
    <property type="entry name" value="SLBB"/>
    <property type="match status" value="1"/>
</dbReference>
<dbReference type="InterPro" id="IPR017896">
    <property type="entry name" value="4Fe4S_Fe-S-bd"/>
</dbReference>
<dbReference type="Gene3D" id="3.10.20.600">
    <property type="match status" value="1"/>
</dbReference>
<comment type="subunit">
    <text evidence="8">The complex is composed of six subunits: RnfA, RnfB, RnfC, RnfD, RnfE and RnfG.</text>
</comment>
<comment type="similarity">
    <text evidence="8">Belongs to the 4Fe4S bacterial-type ferredoxin family. RnfC subfamily.</text>
</comment>
<dbReference type="OrthoDB" id="9767754at2"/>
<dbReference type="Pfam" id="PF12838">
    <property type="entry name" value="Fer4_7"/>
    <property type="match status" value="1"/>
</dbReference>
<dbReference type="Gene3D" id="3.30.70.20">
    <property type="match status" value="1"/>
</dbReference>
<protein>
    <recommendedName>
        <fullName evidence="8">Ion-translocating oxidoreductase complex subunit C</fullName>
        <ecNumber evidence="8">7.-.-.-</ecNumber>
    </recommendedName>
    <alternativeName>
        <fullName evidence="8">Rnf electron transport complex subunit C</fullName>
    </alternativeName>
</protein>
<evidence type="ECO:0000256" key="6">
    <source>
        <dbReference type="ARBA" id="ARBA00023004"/>
    </source>
</evidence>
<keyword evidence="2 8" id="KW-0004">4Fe-4S</keyword>
<keyword evidence="7 8" id="KW-0411">Iron-sulfur</keyword>
<keyword evidence="8" id="KW-1003">Cell membrane</keyword>
<dbReference type="InterPro" id="IPR011538">
    <property type="entry name" value="Nuo51_FMN-bd"/>
</dbReference>
<evidence type="ECO:0000313" key="10">
    <source>
        <dbReference type="EMBL" id="ADE56253.1"/>
    </source>
</evidence>
<dbReference type="RefSeq" id="WP_013047519.1">
    <property type="nucleotide sequence ID" value="NC_014011.1"/>
</dbReference>
<keyword evidence="3 8" id="KW-0479">Metal-binding</keyword>
<dbReference type="GO" id="GO:0051539">
    <property type="term" value="F:4 iron, 4 sulfur cluster binding"/>
    <property type="evidence" value="ECO:0007669"/>
    <property type="project" value="UniProtKB-KW"/>
</dbReference>
<comment type="function">
    <text evidence="8">Part of a membrane-bound complex that couples electron transfer with translocation of ions across the membrane.</text>
</comment>
<keyword evidence="8" id="KW-1278">Translocase</keyword>
<feature type="domain" description="4Fe-4S ferredoxin-type" evidence="9">
    <location>
        <begin position="356"/>
        <end position="386"/>
    </location>
</feature>
<dbReference type="GO" id="GO:0046872">
    <property type="term" value="F:metal ion binding"/>
    <property type="evidence" value="ECO:0007669"/>
    <property type="project" value="UniProtKB-KW"/>
</dbReference>
<dbReference type="InterPro" id="IPR026902">
    <property type="entry name" value="RnfC_N"/>
</dbReference>
<dbReference type="Pfam" id="PF01512">
    <property type="entry name" value="Complex1_51K"/>
    <property type="match status" value="1"/>
</dbReference>
<feature type="binding site" evidence="8">
    <location>
        <position position="415"/>
    </location>
    <ligand>
        <name>[4Fe-4S] cluster</name>
        <dbReference type="ChEBI" id="CHEBI:49883"/>
        <label>1</label>
    </ligand>
</feature>
<evidence type="ECO:0000256" key="2">
    <source>
        <dbReference type="ARBA" id="ARBA00022485"/>
    </source>
</evidence>
<dbReference type="Pfam" id="PF13375">
    <property type="entry name" value="RnfC_N"/>
    <property type="match status" value="1"/>
</dbReference>
<evidence type="ECO:0000256" key="8">
    <source>
        <dbReference type="HAMAP-Rule" id="MF_00461"/>
    </source>
</evidence>
<evidence type="ECO:0000256" key="3">
    <source>
        <dbReference type="ARBA" id="ARBA00022723"/>
    </source>
</evidence>
<evidence type="ECO:0000256" key="4">
    <source>
        <dbReference type="ARBA" id="ARBA00022737"/>
    </source>
</evidence>
<dbReference type="KEGG" id="aco:Amico_0105"/>
<proteinExistence type="inferred from homology"/>
<evidence type="ECO:0000256" key="1">
    <source>
        <dbReference type="ARBA" id="ARBA00022448"/>
    </source>
</evidence>
<dbReference type="PANTHER" id="PTHR43034">
    <property type="entry name" value="ION-TRANSLOCATING OXIDOREDUCTASE COMPLEX SUBUNIT C"/>
    <property type="match status" value="1"/>
</dbReference>
<accession>D5ECH1</accession>
<dbReference type="HOGENOM" id="CLU_010808_6_0_0"/>
<feature type="binding site" evidence="8">
    <location>
        <position position="372"/>
    </location>
    <ligand>
        <name>[4Fe-4S] cluster</name>
        <dbReference type="ChEBI" id="CHEBI:49883"/>
        <label>1</label>
    </ligand>
</feature>
<dbReference type="GO" id="GO:0005886">
    <property type="term" value="C:plasma membrane"/>
    <property type="evidence" value="ECO:0007669"/>
    <property type="project" value="UniProtKB-SubCell"/>
</dbReference>
<dbReference type="GO" id="GO:0009055">
    <property type="term" value="F:electron transfer activity"/>
    <property type="evidence" value="ECO:0007669"/>
    <property type="project" value="InterPro"/>
</dbReference>
<name>D5ECH1_AMICL</name>
<dbReference type="SUPFAM" id="SSF46548">
    <property type="entry name" value="alpha-helical ferredoxin"/>
    <property type="match status" value="1"/>
</dbReference>
<dbReference type="PROSITE" id="PS51379">
    <property type="entry name" value="4FE4S_FER_2"/>
    <property type="match status" value="1"/>
</dbReference>
<feature type="binding site" evidence="8">
    <location>
        <position position="376"/>
    </location>
    <ligand>
        <name>[4Fe-4S] cluster</name>
        <dbReference type="ChEBI" id="CHEBI:49883"/>
        <label>2</label>
    </ligand>
</feature>
<dbReference type="Proteomes" id="UP000002366">
    <property type="component" value="Chromosome"/>
</dbReference>
<dbReference type="NCBIfam" id="TIGR01945">
    <property type="entry name" value="rnfC"/>
    <property type="match status" value="1"/>
</dbReference>
<dbReference type="SUPFAM" id="SSF142019">
    <property type="entry name" value="Nqo1 FMN-binding domain-like"/>
    <property type="match status" value="1"/>
</dbReference>
<dbReference type="EMBL" id="CP001997">
    <property type="protein sequence ID" value="ADE56253.1"/>
    <property type="molecule type" value="Genomic_DNA"/>
</dbReference>
<keyword evidence="6 8" id="KW-0408">Iron</keyword>
<evidence type="ECO:0000256" key="5">
    <source>
        <dbReference type="ARBA" id="ARBA00022982"/>
    </source>
</evidence>
<evidence type="ECO:0000256" key="7">
    <source>
        <dbReference type="ARBA" id="ARBA00023014"/>
    </source>
</evidence>
<feature type="binding site" evidence="8">
    <location>
        <position position="366"/>
    </location>
    <ligand>
        <name>[4Fe-4S] cluster</name>
        <dbReference type="ChEBI" id="CHEBI:49883"/>
        <label>1</label>
    </ligand>
</feature>
<sequence>MRLLTFRGGAHPPDNKHWTSEKPIEDLWPMGDFVYPMGQHIGAPCKPVVEKGDRVLVGQKIGEPQGPVSAAVYSSVSGTVKNIAELPTPPGMDVMSVVIENDGLYEEAGPLMSRSFEDLAPDELRAIIKDAGIVGMGGACFPAHIKLTPPADRPIDHVIINGAECEPYLTSDYRMMLEEPDKIAEGARILLQIFPQAHLHMAIEDNKPEAIRKMTEAFKGIDRASVDVLKTKYPQGGEKQLIFAVAGREVPSGKLPADAGCVVTNTYTVYEIRNAVVTGRTSLSRIVTVSGDAVATPKNLRVRLGTSFREVIEAAGGFVTPPIKVLAGGPMMGMSINSLDVPVVKGTSGIIALSEKAAPLNEEYSCIRCGRCVEACPMGLLPFKLNALSLKSDYTGFKNNGGMNCIECGSCSFMCPSKRHLVQSCREAKRSVIAAMKRKG</sequence>
<dbReference type="PANTHER" id="PTHR43034:SF2">
    <property type="entry name" value="ION-TRANSLOCATING OXIDOREDUCTASE COMPLEX SUBUNIT C"/>
    <property type="match status" value="1"/>
</dbReference>
<keyword evidence="5 8" id="KW-0249">Electron transport</keyword>
<dbReference type="NCBIfam" id="NF003454">
    <property type="entry name" value="PRK05035.1"/>
    <property type="match status" value="1"/>
</dbReference>
<dbReference type="STRING" id="572547.Amico_0105"/>